<reference evidence="3" key="1">
    <citation type="submission" date="2020-06" db="EMBL/GenBank/DDBJ databases">
        <authorList>
            <person name="Li T."/>
            <person name="Hu X."/>
            <person name="Zhang T."/>
            <person name="Song X."/>
            <person name="Zhang H."/>
            <person name="Dai N."/>
            <person name="Sheng W."/>
            <person name="Hou X."/>
            <person name="Wei L."/>
        </authorList>
    </citation>
    <scope>NUCLEOTIDE SEQUENCE</scope>
    <source>
        <strain evidence="3">G02</strain>
        <tissue evidence="3">Leaf</tissue>
    </source>
</reference>
<gene>
    <name evidence="3" type="ORF">Sradi_3335200</name>
</gene>
<protein>
    <submittedName>
        <fullName evidence="3">Very-long-chain aldehyde decarbonylase GL1-7</fullName>
    </submittedName>
</protein>
<proteinExistence type="predicted"/>
<comment type="caution">
    <text evidence="3">The sequence shown here is derived from an EMBL/GenBank/DDBJ whole genome shotgun (WGS) entry which is preliminary data.</text>
</comment>
<dbReference type="InterPro" id="IPR021940">
    <property type="entry name" value="CER1-like_C"/>
</dbReference>
<organism evidence="3">
    <name type="scientific">Sesamum radiatum</name>
    <name type="common">Black benniseed</name>
    <dbReference type="NCBI Taxonomy" id="300843"/>
    <lineage>
        <taxon>Eukaryota</taxon>
        <taxon>Viridiplantae</taxon>
        <taxon>Streptophyta</taxon>
        <taxon>Embryophyta</taxon>
        <taxon>Tracheophyta</taxon>
        <taxon>Spermatophyta</taxon>
        <taxon>Magnoliopsida</taxon>
        <taxon>eudicotyledons</taxon>
        <taxon>Gunneridae</taxon>
        <taxon>Pentapetalae</taxon>
        <taxon>asterids</taxon>
        <taxon>lamiids</taxon>
        <taxon>Lamiales</taxon>
        <taxon>Pedaliaceae</taxon>
        <taxon>Sesamum</taxon>
    </lineage>
</organism>
<reference evidence="3" key="2">
    <citation type="journal article" date="2024" name="Plant">
        <title>Genomic evolution and insights into agronomic trait innovations of Sesamum species.</title>
        <authorList>
            <person name="Miao H."/>
            <person name="Wang L."/>
            <person name="Qu L."/>
            <person name="Liu H."/>
            <person name="Sun Y."/>
            <person name="Le M."/>
            <person name="Wang Q."/>
            <person name="Wei S."/>
            <person name="Zheng Y."/>
            <person name="Lin W."/>
            <person name="Duan Y."/>
            <person name="Cao H."/>
            <person name="Xiong S."/>
            <person name="Wang X."/>
            <person name="Wei L."/>
            <person name="Li C."/>
            <person name="Ma Q."/>
            <person name="Ju M."/>
            <person name="Zhao R."/>
            <person name="Li G."/>
            <person name="Mu C."/>
            <person name="Tian Q."/>
            <person name="Mei H."/>
            <person name="Zhang T."/>
            <person name="Gao T."/>
            <person name="Zhang H."/>
        </authorList>
    </citation>
    <scope>NUCLEOTIDE SEQUENCE</scope>
    <source>
        <strain evidence="3">G02</strain>
    </source>
</reference>
<dbReference type="EMBL" id="JACGWJ010000014">
    <property type="protein sequence ID" value="KAL0374195.1"/>
    <property type="molecule type" value="Genomic_DNA"/>
</dbReference>
<comment type="subcellular location">
    <subcellularLocation>
        <location evidence="1">Membrane</location>
        <topology evidence="1">Multi-pass membrane protein</topology>
    </subcellularLocation>
</comment>
<evidence type="ECO:0000259" key="2">
    <source>
        <dbReference type="Pfam" id="PF12076"/>
    </source>
</evidence>
<dbReference type="Pfam" id="PF12076">
    <property type="entry name" value="CER1-like_C"/>
    <property type="match status" value="1"/>
</dbReference>
<sequence length="124" mass="13841">MQDEGLNENGELFLRNHPELKVKLVDGSSLAVAVVLNNIPQGTKQVLLRGKLSKVSNSIALALCQRGIQNWLGRRVMSAWRIAGIVHALEEWKVHECGNMMFDIERIWQASLAHGFCPLTNVPN</sequence>
<accession>A0AAW2R241</accession>
<feature type="domain" description="Very-long-chain aldehyde decarbonylase CER1-like C-terminal" evidence="2">
    <location>
        <begin position="70"/>
        <end position="118"/>
    </location>
</feature>
<evidence type="ECO:0000313" key="3">
    <source>
        <dbReference type="EMBL" id="KAL0374195.1"/>
    </source>
</evidence>
<evidence type="ECO:0000256" key="1">
    <source>
        <dbReference type="ARBA" id="ARBA00004141"/>
    </source>
</evidence>
<name>A0AAW2R241_SESRA</name>
<dbReference type="GO" id="GO:0016020">
    <property type="term" value="C:membrane"/>
    <property type="evidence" value="ECO:0007669"/>
    <property type="project" value="UniProtKB-SubCell"/>
</dbReference>
<dbReference type="AlphaFoldDB" id="A0AAW2R241"/>